<name>A0ABN2YCK4_9ACTN</name>
<sequence>MTDSAITPIGRVKHRPHARIRPVRRRRTDGTTTSVSGTDSAGAGPRTRLVEWHTMTGPERVVAWAGLCDWVTWLHDRYELAVESRLPQCWAEHPGLIEELWALKVWREEIYGAAADQQVGQAARYWHAELRAVVANATGVYATACRTGHRAPELRAADSPEVQKRWSEADAWAGIPGKLLADHADTAEAGGPDRLTAAQMDDARARGLAAPISPGIPEYVRFADAWWAVELGGDWLRVANEELLERLDQAAARMAAADDAARRYREATTGSTPRTNR</sequence>
<gene>
    <name evidence="2" type="ORF">GCM10009759_76110</name>
</gene>
<organism evidence="2 3">
    <name type="scientific">Kitasatospora saccharophila</name>
    <dbReference type="NCBI Taxonomy" id="407973"/>
    <lineage>
        <taxon>Bacteria</taxon>
        <taxon>Bacillati</taxon>
        <taxon>Actinomycetota</taxon>
        <taxon>Actinomycetes</taxon>
        <taxon>Kitasatosporales</taxon>
        <taxon>Streptomycetaceae</taxon>
        <taxon>Kitasatospora</taxon>
    </lineage>
</organism>
<dbReference type="Proteomes" id="UP001500897">
    <property type="component" value="Unassembled WGS sequence"/>
</dbReference>
<evidence type="ECO:0000256" key="1">
    <source>
        <dbReference type="SAM" id="MobiDB-lite"/>
    </source>
</evidence>
<feature type="compositionally biased region" description="Low complexity" evidence="1">
    <location>
        <begin position="30"/>
        <end position="44"/>
    </location>
</feature>
<dbReference type="RefSeq" id="WP_344559061.1">
    <property type="nucleotide sequence ID" value="NZ_BAAANS010000101.1"/>
</dbReference>
<keyword evidence="3" id="KW-1185">Reference proteome</keyword>
<comment type="caution">
    <text evidence="2">The sequence shown here is derived from an EMBL/GenBank/DDBJ whole genome shotgun (WGS) entry which is preliminary data.</text>
</comment>
<feature type="region of interest" description="Disordered" evidence="1">
    <location>
        <begin position="21"/>
        <end position="45"/>
    </location>
</feature>
<feature type="compositionally biased region" description="Polar residues" evidence="1">
    <location>
        <begin position="268"/>
        <end position="277"/>
    </location>
</feature>
<dbReference type="EMBL" id="BAAANS010000101">
    <property type="protein sequence ID" value="GAA2124444.1"/>
    <property type="molecule type" value="Genomic_DNA"/>
</dbReference>
<proteinExistence type="predicted"/>
<reference evidence="2 3" key="1">
    <citation type="journal article" date="2019" name="Int. J. Syst. Evol. Microbiol.">
        <title>The Global Catalogue of Microorganisms (GCM) 10K type strain sequencing project: providing services to taxonomists for standard genome sequencing and annotation.</title>
        <authorList>
            <consortium name="The Broad Institute Genomics Platform"/>
            <consortium name="The Broad Institute Genome Sequencing Center for Infectious Disease"/>
            <person name="Wu L."/>
            <person name="Ma J."/>
        </authorList>
    </citation>
    <scope>NUCLEOTIDE SEQUENCE [LARGE SCALE GENOMIC DNA]</scope>
    <source>
        <strain evidence="2 3">JCM 14559</strain>
    </source>
</reference>
<protein>
    <submittedName>
        <fullName evidence="2">Uncharacterized protein</fullName>
    </submittedName>
</protein>
<accession>A0ABN2YCK4</accession>
<evidence type="ECO:0000313" key="3">
    <source>
        <dbReference type="Proteomes" id="UP001500897"/>
    </source>
</evidence>
<evidence type="ECO:0000313" key="2">
    <source>
        <dbReference type="EMBL" id="GAA2124444.1"/>
    </source>
</evidence>
<feature type="region of interest" description="Disordered" evidence="1">
    <location>
        <begin position="258"/>
        <end position="277"/>
    </location>
</feature>